<evidence type="ECO:0000313" key="8">
    <source>
        <dbReference type="Proteomes" id="UP000028534"/>
    </source>
</evidence>
<proteinExistence type="inferred from homology"/>
<keyword evidence="3 6" id="KW-0949">S-adenosyl-L-methionine</keyword>
<dbReference type="PANTHER" id="PTHR39322">
    <property type="entry name" value="ACYL-HOMOSERINE-LACTONE SYNTHASE"/>
    <property type="match status" value="1"/>
</dbReference>
<dbReference type="PRINTS" id="PR01549">
    <property type="entry name" value="AUTOINDCRSYN"/>
</dbReference>
<evidence type="ECO:0000256" key="3">
    <source>
        <dbReference type="ARBA" id="ARBA00022691"/>
    </source>
</evidence>
<accession>A0A084ESX7</accession>
<dbReference type="EC" id="2.3.1.184" evidence="6"/>
<dbReference type="eggNOG" id="COG3916">
    <property type="taxonomic scope" value="Bacteria"/>
</dbReference>
<dbReference type="GO" id="GO:0061579">
    <property type="term" value="F:N-acyl homoserine lactone synthase activity"/>
    <property type="evidence" value="ECO:0007669"/>
    <property type="project" value="UniProtKB-UniRule"/>
</dbReference>
<evidence type="ECO:0000256" key="1">
    <source>
        <dbReference type="ARBA" id="ARBA00022654"/>
    </source>
</evidence>
<protein>
    <recommendedName>
        <fullName evidence="6">Acyl-homoserine-lactone synthase</fullName>
        <ecNumber evidence="6">2.3.1.184</ecNumber>
    </recommendedName>
    <alternativeName>
        <fullName evidence="6">Autoinducer synthesis protein</fullName>
    </alternativeName>
</protein>
<dbReference type="PATRIC" id="fig|13690.10.peg.538"/>
<dbReference type="Gene3D" id="3.40.630.30">
    <property type="match status" value="1"/>
</dbReference>
<dbReference type="GO" id="GO:0009372">
    <property type="term" value="P:quorum sensing"/>
    <property type="evidence" value="ECO:0007669"/>
    <property type="project" value="UniProtKB-UniRule"/>
</dbReference>
<dbReference type="InterPro" id="IPR016181">
    <property type="entry name" value="Acyl_CoA_acyltransferase"/>
</dbReference>
<dbReference type="RefSeq" id="WP_037516593.1">
    <property type="nucleotide sequence ID" value="NZ_JGVR01000002.1"/>
</dbReference>
<dbReference type="EMBL" id="JGVR01000002">
    <property type="protein sequence ID" value="KEZ21069.1"/>
    <property type="molecule type" value="Genomic_DNA"/>
</dbReference>
<evidence type="ECO:0000313" key="7">
    <source>
        <dbReference type="EMBL" id="KEZ21069.1"/>
    </source>
</evidence>
<dbReference type="Pfam" id="PF00765">
    <property type="entry name" value="Autoind_synth"/>
    <property type="match status" value="1"/>
</dbReference>
<evidence type="ECO:0000256" key="6">
    <source>
        <dbReference type="RuleBase" id="RU361135"/>
    </source>
</evidence>
<keyword evidence="2 6" id="KW-0808">Transferase</keyword>
<dbReference type="Proteomes" id="UP000028534">
    <property type="component" value="Unassembled WGS sequence"/>
</dbReference>
<dbReference type="AlphaFoldDB" id="A0A084ESX7"/>
<reference evidence="7 8" key="1">
    <citation type="submission" date="2014-03" db="EMBL/GenBank/DDBJ databases">
        <title>Genome sequence of Sphingobium yanoikuyae B1.</title>
        <authorList>
            <person name="Gan H.M."/>
            <person name="Gan H.Y."/>
            <person name="Savka M.A."/>
        </authorList>
    </citation>
    <scope>NUCLEOTIDE SEQUENCE [LARGE SCALE GENOMIC DNA]</scope>
    <source>
        <strain evidence="7 8">B1</strain>
    </source>
</reference>
<dbReference type="PANTHER" id="PTHR39322:SF1">
    <property type="entry name" value="ISOVALERYL-HOMOSERINE LACTONE SYNTHASE"/>
    <property type="match status" value="1"/>
</dbReference>
<evidence type="ECO:0000256" key="2">
    <source>
        <dbReference type="ARBA" id="ARBA00022679"/>
    </source>
</evidence>
<keyword evidence="4 5" id="KW-0071">Autoinducer synthesis</keyword>
<dbReference type="PROSITE" id="PS51187">
    <property type="entry name" value="AUTOINDUCER_SYNTH_2"/>
    <property type="match status" value="1"/>
</dbReference>
<comment type="similarity">
    <text evidence="5 6">Belongs to the autoinducer synthase family.</text>
</comment>
<evidence type="ECO:0000256" key="5">
    <source>
        <dbReference type="PROSITE-ProRule" id="PRU00533"/>
    </source>
</evidence>
<sequence length="215" mass="23819">MLHIHDASQARIGSHAGDRRATEDALLRAMFAARKSVFVDLLKWDVPVLAGRYEVDQFDDPRAQYLILADRDGAHLASARLLPTLHPHILGSFYQSLCEQAPPQGPDIFEITRFCLDRRLCASERRQARDSLICALVDQALVHNMRQYVAIAELSWLSQILAFGWECHPLGLPQLIDGRMLGALSIHVDATTPDRLATAGIRPARSLLVAALPSA</sequence>
<dbReference type="SUPFAM" id="SSF55729">
    <property type="entry name" value="Acyl-CoA N-acyltransferases (Nat)"/>
    <property type="match status" value="1"/>
</dbReference>
<dbReference type="InterPro" id="IPR001690">
    <property type="entry name" value="Autoind_synthase"/>
</dbReference>
<evidence type="ECO:0000256" key="4">
    <source>
        <dbReference type="ARBA" id="ARBA00022929"/>
    </source>
</evidence>
<comment type="caution">
    <text evidence="7">The sequence shown here is derived from an EMBL/GenBank/DDBJ whole genome shotgun (WGS) entry which is preliminary data.</text>
</comment>
<gene>
    <name evidence="7" type="ORF">CP98_00518</name>
</gene>
<dbReference type="GO" id="GO:0007165">
    <property type="term" value="P:signal transduction"/>
    <property type="evidence" value="ECO:0007669"/>
    <property type="project" value="TreeGrafter"/>
</dbReference>
<keyword evidence="1 5" id="KW-0673">Quorum sensing</keyword>
<organism evidence="7 8">
    <name type="scientific">Sphingobium yanoikuyae</name>
    <name type="common">Sphingomonas yanoikuyae</name>
    <dbReference type="NCBI Taxonomy" id="13690"/>
    <lineage>
        <taxon>Bacteria</taxon>
        <taxon>Pseudomonadati</taxon>
        <taxon>Pseudomonadota</taxon>
        <taxon>Alphaproteobacteria</taxon>
        <taxon>Sphingomonadales</taxon>
        <taxon>Sphingomonadaceae</taxon>
        <taxon>Sphingobium</taxon>
    </lineage>
</organism>
<comment type="catalytic activity">
    <reaction evidence="6">
        <text>a fatty acyl-[ACP] + S-adenosyl-L-methionine = an N-acyl-L-homoserine lactone + S-methyl-5'-thioadenosine + holo-[ACP] + H(+)</text>
        <dbReference type="Rhea" id="RHEA:10096"/>
        <dbReference type="Rhea" id="RHEA-COMP:9685"/>
        <dbReference type="Rhea" id="RHEA-COMP:14125"/>
        <dbReference type="ChEBI" id="CHEBI:15378"/>
        <dbReference type="ChEBI" id="CHEBI:17509"/>
        <dbReference type="ChEBI" id="CHEBI:55474"/>
        <dbReference type="ChEBI" id="CHEBI:59789"/>
        <dbReference type="ChEBI" id="CHEBI:64479"/>
        <dbReference type="ChEBI" id="CHEBI:138651"/>
        <dbReference type="EC" id="2.3.1.184"/>
    </reaction>
</comment>
<name>A0A084ESX7_SPHYA</name>